<dbReference type="InterPro" id="IPR000924">
    <property type="entry name" value="Glu/Gln-tRNA-synth"/>
</dbReference>
<dbReference type="Pfam" id="PF00749">
    <property type="entry name" value="tRNA-synt_1c"/>
    <property type="match status" value="1"/>
</dbReference>
<dbReference type="KEGG" id="hhy:Halhy_0990"/>
<evidence type="ECO:0000313" key="15">
    <source>
        <dbReference type="EMBL" id="AEE48889.1"/>
    </source>
</evidence>
<dbReference type="FunFam" id="2.40.240.10:FF:000007">
    <property type="entry name" value="Glutamine--tRNA ligase"/>
    <property type="match status" value="1"/>
</dbReference>
<dbReference type="GO" id="GO:0006425">
    <property type="term" value="P:glutaminyl-tRNA aminoacylation"/>
    <property type="evidence" value="ECO:0007669"/>
    <property type="project" value="UniProtKB-UniRule"/>
</dbReference>
<dbReference type="Proteomes" id="UP000008461">
    <property type="component" value="Chromosome"/>
</dbReference>
<keyword evidence="6 11" id="KW-0067">ATP-binding</keyword>
<dbReference type="PRINTS" id="PR00987">
    <property type="entry name" value="TRNASYNTHGLU"/>
</dbReference>
<sequence length="560" mass="63999">MSADNPVTEKEERSLNFIEQIIEEDIANGKHAGRIHTRFPPEPNGYLHIGHAKAITVNYGIAQRYQGQFNLRFDDTNPVTEEVEYVDSIRADVRWLGAEWDNECFASDYFPQLYDFAVELIKKGLAYVDDSTKEEIEAQKGNPAAPGTASPYRQRSIAENLDLFERMKNGEFPDGARVLRAKGDMSSSNMHLRDSIMYRIKHAHHHRTGDQWCIYPMYDFAHGQSDSIEGITHSLCSLEFIHHRPLYEWYIENLGIFPSRQIEFARMNVAYLITSKRKLLKLVTEGHVTGWDDPRMPTISGMRRRGYPAKGIINFCERAGVAKRDNTIEYGLLEFSVREILNQTAIRAMAVLDPLKVVITNYPEGQVEHMEIENNPEDPNSGTRTIPFSREIYIEQEDFMEEPPKKFFRLAPGAMVRLKSGYIIQCDAVRKDPDTWEVIELHCSYFPESRSGSDTSGLKAKGVLHWVSAAQAIDGEVRMYDKLFTDPEPTNHEDRDYLEFVNPDSLKVIPNAKLEPSLAKVKAGDSFQFLRMGYFCADQDSTTEKPVFNLTVGLKDGYKP</sequence>
<dbReference type="RefSeq" id="WP_013763446.1">
    <property type="nucleotide sequence ID" value="NC_015510.1"/>
</dbReference>
<keyword evidence="4 11" id="KW-0436">Ligase</keyword>
<dbReference type="InterPro" id="IPR020056">
    <property type="entry name" value="Rbsml_bL25/Gln-tRNA_synth_N"/>
</dbReference>
<dbReference type="HOGENOM" id="CLU_001882_2_3_10"/>
<dbReference type="PROSITE" id="PS00178">
    <property type="entry name" value="AA_TRNA_LIGASE_I"/>
    <property type="match status" value="1"/>
</dbReference>
<dbReference type="SUPFAM" id="SSF50715">
    <property type="entry name" value="Ribosomal protein L25-like"/>
    <property type="match status" value="1"/>
</dbReference>
<keyword evidence="8 11" id="KW-0030">Aminoacyl-tRNA synthetase</keyword>
<dbReference type="eggNOG" id="COG0008">
    <property type="taxonomic scope" value="Bacteria"/>
</dbReference>
<dbReference type="GO" id="GO:0005524">
    <property type="term" value="F:ATP binding"/>
    <property type="evidence" value="ECO:0007669"/>
    <property type="project" value="UniProtKB-KW"/>
</dbReference>
<dbReference type="InterPro" id="IPR050132">
    <property type="entry name" value="Gln/Glu-tRNA_Ligase"/>
</dbReference>
<feature type="domain" description="Glutamyl/glutaminyl-tRNA synthetase class Ib anti-codon binding" evidence="13">
    <location>
        <begin position="345"/>
        <end position="445"/>
    </location>
</feature>
<dbReference type="InterPro" id="IPR011035">
    <property type="entry name" value="Ribosomal_bL25/Gln-tRNA_synth"/>
</dbReference>
<dbReference type="InterPro" id="IPR001412">
    <property type="entry name" value="aa-tRNA-synth_I_CS"/>
</dbReference>
<evidence type="ECO:0000259" key="14">
    <source>
        <dbReference type="Pfam" id="PF20974"/>
    </source>
</evidence>
<dbReference type="SUPFAM" id="SSF52374">
    <property type="entry name" value="Nucleotidylyl transferase"/>
    <property type="match status" value="1"/>
</dbReference>
<dbReference type="OrthoDB" id="9801560at2"/>
<gene>
    <name evidence="15" type="ordered locus">Halhy_0990</name>
</gene>
<dbReference type="CDD" id="cd00807">
    <property type="entry name" value="GlnRS_core"/>
    <property type="match status" value="1"/>
</dbReference>
<dbReference type="EC" id="6.1.1.18" evidence="2 10"/>
<keyword evidence="5 11" id="KW-0547">Nucleotide-binding</keyword>
<keyword evidence="16" id="KW-1185">Reference proteome</keyword>
<evidence type="ECO:0000256" key="2">
    <source>
        <dbReference type="ARBA" id="ARBA00012836"/>
    </source>
</evidence>
<dbReference type="NCBIfam" id="NF011291">
    <property type="entry name" value="PRK14703.1"/>
    <property type="match status" value="1"/>
</dbReference>
<protein>
    <recommendedName>
        <fullName evidence="2 10">Glutamine--tRNA ligase</fullName>
        <ecNumber evidence="2 10">6.1.1.18</ecNumber>
    </recommendedName>
</protein>
<dbReference type="GO" id="GO:0005829">
    <property type="term" value="C:cytosol"/>
    <property type="evidence" value="ECO:0007669"/>
    <property type="project" value="TreeGrafter"/>
</dbReference>
<dbReference type="Gene3D" id="3.40.50.620">
    <property type="entry name" value="HUPs"/>
    <property type="match status" value="1"/>
</dbReference>
<evidence type="ECO:0000256" key="3">
    <source>
        <dbReference type="ARBA" id="ARBA00022490"/>
    </source>
</evidence>
<evidence type="ECO:0000259" key="12">
    <source>
        <dbReference type="Pfam" id="PF00749"/>
    </source>
</evidence>
<keyword evidence="3" id="KW-0963">Cytoplasm</keyword>
<dbReference type="InterPro" id="IPR020059">
    <property type="entry name" value="Glu/Gln-tRNA-synth_Ib_codon-bd"/>
</dbReference>
<dbReference type="InterPro" id="IPR014729">
    <property type="entry name" value="Rossmann-like_a/b/a_fold"/>
</dbReference>
<dbReference type="PANTHER" id="PTHR43097">
    <property type="entry name" value="GLUTAMINE-TRNA LIGASE"/>
    <property type="match status" value="1"/>
</dbReference>
<dbReference type="Pfam" id="PF03950">
    <property type="entry name" value="tRNA-synt_1c_C"/>
    <property type="match status" value="1"/>
</dbReference>
<evidence type="ECO:0000256" key="4">
    <source>
        <dbReference type="ARBA" id="ARBA00022598"/>
    </source>
</evidence>
<dbReference type="Pfam" id="PF20974">
    <property type="entry name" value="tRNA-synt_1c_C2"/>
    <property type="match status" value="1"/>
</dbReference>
<accession>F4KP95</accession>
<dbReference type="FunFam" id="3.40.50.620:FF:000037">
    <property type="entry name" value="Glutamine--tRNA ligase cytoplasmic"/>
    <property type="match status" value="1"/>
</dbReference>
<dbReference type="AlphaFoldDB" id="F4KP95"/>
<evidence type="ECO:0000256" key="5">
    <source>
        <dbReference type="ARBA" id="ARBA00022741"/>
    </source>
</evidence>
<dbReference type="STRING" id="760192.Halhy_0990"/>
<evidence type="ECO:0000256" key="8">
    <source>
        <dbReference type="ARBA" id="ARBA00023146"/>
    </source>
</evidence>
<comment type="similarity">
    <text evidence="1 11">Belongs to the class-I aminoacyl-tRNA synthetase family.</text>
</comment>
<proteinExistence type="inferred from homology"/>
<comment type="catalytic activity">
    <reaction evidence="9">
        <text>tRNA(Gln) + L-glutamine + ATP = L-glutaminyl-tRNA(Gln) + AMP + diphosphate</text>
        <dbReference type="Rhea" id="RHEA:20121"/>
        <dbReference type="Rhea" id="RHEA-COMP:9662"/>
        <dbReference type="Rhea" id="RHEA-COMP:9681"/>
        <dbReference type="ChEBI" id="CHEBI:30616"/>
        <dbReference type="ChEBI" id="CHEBI:33019"/>
        <dbReference type="ChEBI" id="CHEBI:58359"/>
        <dbReference type="ChEBI" id="CHEBI:78442"/>
        <dbReference type="ChEBI" id="CHEBI:78521"/>
        <dbReference type="ChEBI" id="CHEBI:456215"/>
        <dbReference type="EC" id="6.1.1.18"/>
    </reaction>
</comment>
<dbReference type="PANTHER" id="PTHR43097:SF5">
    <property type="entry name" value="GLUTAMATE--TRNA LIGASE"/>
    <property type="match status" value="1"/>
</dbReference>
<keyword evidence="7 11" id="KW-0648">Protein biosynthesis</keyword>
<evidence type="ECO:0000256" key="11">
    <source>
        <dbReference type="RuleBase" id="RU363037"/>
    </source>
</evidence>
<name>F4KP95_HALH1</name>
<dbReference type="GO" id="GO:0004819">
    <property type="term" value="F:glutamine-tRNA ligase activity"/>
    <property type="evidence" value="ECO:0007669"/>
    <property type="project" value="UniProtKB-UniRule"/>
</dbReference>
<evidence type="ECO:0000256" key="7">
    <source>
        <dbReference type="ARBA" id="ARBA00022917"/>
    </source>
</evidence>
<evidence type="ECO:0000256" key="10">
    <source>
        <dbReference type="NCBIfam" id="TIGR00440"/>
    </source>
</evidence>
<reference evidence="15 16" key="1">
    <citation type="journal article" date="2011" name="Stand. Genomic Sci.">
        <title>Complete genome sequence of Haliscomenobacter hydrossis type strain (O).</title>
        <authorList>
            <consortium name="US DOE Joint Genome Institute (JGI-PGF)"/>
            <person name="Daligault H."/>
            <person name="Lapidus A."/>
            <person name="Zeytun A."/>
            <person name="Nolan M."/>
            <person name="Lucas S."/>
            <person name="Del Rio T.G."/>
            <person name="Tice H."/>
            <person name="Cheng J.F."/>
            <person name="Tapia R."/>
            <person name="Han C."/>
            <person name="Goodwin L."/>
            <person name="Pitluck S."/>
            <person name="Liolios K."/>
            <person name="Pagani I."/>
            <person name="Ivanova N."/>
            <person name="Huntemann M."/>
            <person name="Mavromatis K."/>
            <person name="Mikhailova N."/>
            <person name="Pati A."/>
            <person name="Chen A."/>
            <person name="Palaniappan K."/>
            <person name="Land M."/>
            <person name="Hauser L."/>
            <person name="Brambilla E.M."/>
            <person name="Rohde M."/>
            <person name="Verbarg S."/>
            <person name="Goker M."/>
            <person name="Bristow J."/>
            <person name="Eisen J.A."/>
            <person name="Markowitz V."/>
            <person name="Hugenholtz P."/>
            <person name="Kyrpides N.C."/>
            <person name="Klenk H.P."/>
            <person name="Woyke T."/>
        </authorList>
    </citation>
    <scope>NUCLEOTIDE SEQUENCE [LARGE SCALE GENOMIC DNA]</scope>
    <source>
        <strain evidence="16">ATCC 27775 / DSM 1100 / LMG 10767 / O</strain>
    </source>
</reference>
<dbReference type="InterPro" id="IPR004514">
    <property type="entry name" value="Gln-tRNA-synth"/>
</dbReference>
<evidence type="ECO:0000256" key="9">
    <source>
        <dbReference type="ARBA" id="ARBA00048270"/>
    </source>
</evidence>
<feature type="domain" description="Glutamyl/glutaminyl-tRNA synthetase class Ib catalytic" evidence="12">
    <location>
        <begin position="35"/>
        <end position="342"/>
    </location>
</feature>
<dbReference type="EMBL" id="CP002691">
    <property type="protein sequence ID" value="AEE48889.1"/>
    <property type="molecule type" value="Genomic_DNA"/>
</dbReference>
<evidence type="ECO:0000256" key="1">
    <source>
        <dbReference type="ARBA" id="ARBA00005594"/>
    </source>
</evidence>
<evidence type="ECO:0000256" key="6">
    <source>
        <dbReference type="ARBA" id="ARBA00022840"/>
    </source>
</evidence>
<feature type="domain" description="tRNA synthetases class I (E and Q) anti-codon binding" evidence="14">
    <location>
        <begin position="463"/>
        <end position="538"/>
    </location>
</feature>
<evidence type="ECO:0000313" key="16">
    <source>
        <dbReference type="Proteomes" id="UP000008461"/>
    </source>
</evidence>
<dbReference type="InterPro" id="IPR020058">
    <property type="entry name" value="Glu/Gln-tRNA-synth_Ib_cat-dom"/>
</dbReference>
<dbReference type="InterPro" id="IPR049437">
    <property type="entry name" value="tRNA-synt_1c_C2"/>
</dbReference>
<organism evidence="15 16">
    <name type="scientific">Haliscomenobacter hydrossis (strain ATCC 27775 / DSM 1100 / LMG 10767 / O)</name>
    <dbReference type="NCBI Taxonomy" id="760192"/>
    <lineage>
        <taxon>Bacteria</taxon>
        <taxon>Pseudomonadati</taxon>
        <taxon>Bacteroidota</taxon>
        <taxon>Saprospiria</taxon>
        <taxon>Saprospirales</taxon>
        <taxon>Haliscomenobacteraceae</taxon>
        <taxon>Haliscomenobacter</taxon>
    </lineage>
</organism>
<dbReference type="NCBIfam" id="TIGR00440">
    <property type="entry name" value="glnS"/>
    <property type="match status" value="1"/>
</dbReference>
<dbReference type="Gene3D" id="2.40.240.10">
    <property type="entry name" value="Ribosomal Protein L25, Chain P"/>
    <property type="match status" value="2"/>
</dbReference>
<evidence type="ECO:0000259" key="13">
    <source>
        <dbReference type="Pfam" id="PF03950"/>
    </source>
</evidence>
<reference key="2">
    <citation type="submission" date="2011-04" db="EMBL/GenBank/DDBJ databases">
        <title>Complete sequence of chromosome of Haliscomenobacter hydrossis DSM 1100.</title>
        <authorList>
            <consortium name="US DOE Joint Genome Institute (JGI-PGF)"/>
            <person name="Lucas S."/>
            <person name="Han J."/>
            <person name="Lapidus A."/>
            <person name="Bruce D."/>
            <person name="Goodwin L."/>
            <person name="Pitluck S."/>
            <person name="Peters L."/>
            <person name="Kyrpides N."/>
            <person name="Mavromatis K."/>
            <person name="Ivanova N."/>
            <person name="Ovchinnikova G."/>
            <person name="Pagani I."/>
            <person name="Daligault H."/>
            <person name="Detter J.C."/>
            <person name="Han C."/>
            <person name="Land M."/>
            <person name="Hauser L."/>
            <person name="Markowitz V."/>
            <person name="Cheng J.-F."/>
            <person name="Hugenholtz P."/>
            <person name="Woyke T."/>
            <person name="Wu D."/>
            <person name="Verbarg S."/>
            <person name="Frueling A."/>
            <person name="Brambilla E."/>
            <person name="Klenk H.-P."/>
            <person name="Eisen J.A."/>
        </authorList>
    </citation>
    <scope>NUCLEOTIDE SEQUENCE</scope>
    <source>
        <strain>DSM 1100</strain>
    </source>
</reference>